<sequence length="48" mass="5293">MPNSQLTVLRISWSILLLKHGGDDEEVLGNLWVTPHSAKECSLAYGNV</sequence>
<proteinExistence type="predicted"/>
<organism evidence="1 2">
    <name type="scientific">Botryotinia fuckeliana (strain T4)</name>
    <name type="common">Noble rot fungus</name>
    <name type="synonym">Botrytis cinerea</name>
    <dbReference type="NCBI Taxonomy" id="999810"/>
    <lineage>
        <taxon>Eukaryota</taxon>
        <taxon>Fungi</taxon>
        <taxon>Dikarya</taxon>
        <taxon>Ascomycota</taxon>
        <taxon>Pezizomycotina</taxon>
        <taxon>Leotiomycetes</taxon>
        <taxon>Helotiales</taxon>
        <taxon>Sclerotiniaceae</taxon>
        <taxon>Botrytis</taxon>
    </lineage>
</organism>
<dbReference type="HOGENOM" id="CLU_3159893_0_0_1"/>
<evidence type="ECO:0000313" key="1">
    <source>
        <dbReference type="EMBL" id="CCD53672.1"/>
    </source>
</evidence>
<dbReference type="InParanoid" id="G2YPX4"/>
<evidence type="ECO:0000313" key="2">
    <source>
        <dbReference type="Proteomes" id="UP000008177"/>
    </source>
</evidence>
<name>G2YPX4_BOTF4</name>
<dbReference type="EMBL" id="FQ790347">
    <property type="protein sequence ID" value="CCD53672.1"/>
    <property type="molecule type" value="Genomic_DNA"/>
</dbReference>
<accession>G2YPX4</accession>
<reference evidence="2" key="1">
    <citation type="journal article" date="2011" name="PLoS Genet.">
        <title>Genomic analysis of the necrotrophic fungal pathogens Sclerotinia sclerotiorum and Botrytis cinerea.</title>
        <authorList>
            <person name="Amselem J."/>
            <person name="Cuomo C.A."/>
            <person name="van Kan J.A."/>
            <person name="Viaud M."/>
            <person name="Benito E.P."/>
            <person name="Couloux A."/>
            <person name="Coutinho P.M."/>
            <person name="de Vries R.P."/>
            <person name="Dyer P.S."/>
            <person name="Fillinger S."/>
            <person name="Fournier E."/>
            <person name="Gout L."/>
            <person name="Hahn M."/>
            <person name="Kohn L."/>
            <person name="Lapalu N."/>
            <person name="Plummer K.M."/>
            <person name="Pradier J.M."/>
            <person name="Quevillon E."/>
            <person name="Sharon A."/>
            <person name="Simon A."/>
            <person name="ten Have A."/>
            <person name="Tudzynski B."/>
            <person name="Tudzynski P."/>
            <person name="Wincker P."/>
            <person name="Andrew M."/>
            <person name="Anthouard V."/>
            <person name="Beever R.E."/>
            <person name="Beffa R."/>
            <person name="Benoit I."/>
            <person name="Bouzid O."/>
            <person name="Brault B."/>
            <person name="Chen Z."/>
            <person name="Choquer M."/>
            <person name="Collemare J."/>
            <person name="Cotton P."/>
            <person name="Danchin E.G."/>
            <person name="Da Silva C."/>
            <person name="Gautier A."/>
            <person name="Giraud C."/>
            <person name="Giraud T."/>
            <person name="Gonzalez C."/>
            <person name="Grossetete S."/>
            <person name="Guldener U."/>
            <person name="Henrissat B."/>
            <person name="Howlett B.J."/>
            <person name="Kodira C."/>
            <person name="Kretschmer M."/>
            <person name="Lappartient A."/>
            <person name="Leroch M."/>
            <person name="Levis C."/>
            <person name="Mauceli E."/>
            <person name="Neuveglise C."/>
            <person name="Oeser B."/>
            <person name="Pearson M."/>
            <person name="Poulain J."/>
            <person name="Poussereau N."/>
            <person name="Quesneville H."/>
            <person name="Rascle C."/>
            <person name="Schumacher J."/>
            <person name="Segurens B."/>
            <person name="Sexton A."/>
            <person name="Silva E."/>
            <person name="Sirven C."/>
            <person name="Soanes D.M."/>
            <person name="Talbot N.J."/>
            <person name="Templeton M."/>
            <person name="Yandava C."/>
            <person name="Yarden O."/>
            <person name="Zeng Q."/>
            <person name="Rollins J.A."/>
            <person name="Lebrun M.H."/>
            <person name="Dickman M."/>
        </authorList>
    </citation>
    <scope>NUCLEOTIDE SEQUENCE [LARGE SCALE GENOMIC DNA]</scope>
    <source>
        <strain evidence="2">T4</strain>
    </source>
</reference>
<protein>
    <submittedName>
        <fullName evidence="1">Uncharacterized protein</fullName>
    </submittedName>
</protein>
<dbReference type="Proteomes" id="UP000008177">
    <property type="component" value="Unplaced contigs"/>
</dbReference>
<gene>
    <name evidence="1" type="ORF">BofuT4_P137170.1</name>
</gene>
<dbReference type="AlphaFoldDB" id="G2YPX4"/>